<comment type="caution">
    <text evidence="3">The sequence shown here is derived from an EMBL/GenBank/DDBJ whole genome shotgun (WGS) entry which is preliminary data.</text>
</comment>
<dbReference type="NCBIfam" id="TIGR02595">
    <property type="entry name" value="PEP_CTERM"/>
    <property type="match status" value="1"/>
</dbReference>
<dbReference type="RefSeq" id="WP_178931036.1">
    <property type="nucleotide sequence ID" value="NZ_JACBAZ010000001.1"/>
</dbReference>
<feature type="chain" id="PRO_5032812261" evidence="1">
    <location>
        <begin position="31"/>
        <end position="215"/>
    </location>
</feature>
<feature type="signal peptide" evidence="1">
    <location>
        <begin position="1"/>
        <end position="30"/>
    </location>
</feature>
<keyword evidence="1" id="KW-0732">Signal</keyword>
<reference evidence="3 4" key="1">
    <citation type="submission" date="2020-07" db="EMBL/GenBank/DDBJ databases">
        <title>Roseicoccus Jingziensis gen. nov., sp. nov., isolated from coastal seawater.</title>
        <authorList>
            <person name="Feng X."/>
        </authorList>
    </citation>
    <scope>NUCLEOTIDE SEQUENCE [LARGE SCALE GENOMIC DNA]</scope>
    <source>
        <strain evidence="3 4">N1E253</strain>
    </source>
</reference>
<dbReference type="Pfam" id="PF07589">
    <property type="entry name" value="PEP-CTERM"/>
    <property type="match status" value="1"/>
</dbReference>
<evidence type="ECO:0000259" key="2">
    <source>
        <dbReference type="Pfam" id="PF07589"/>
    </source>
</evidence>
<feature type="domain" description="Ice-binding protein C-terminal" evidence="2">
    <location>
        <begin position="192"/>
        <end position="214"/>
    </location>
</feature>
<evidence type="ECO:0000313" key="4">
    <source>
        <dbReference type="Proteomes" id="UP000557872"/>
    </source>
</evidence>
<gene>
    <name evidence="3" type="ORF">HW115_02735</name>
</gene>
<name>A0A851GFH8_9BACT</name>
<sequence>MKSTFIATISVLAASAISATAALTATNVNAADNAGNSYFGFAVDLSSNVVTLSETPAPATFEIDTLELTGRPSGGTYGAMKIAVYEFAGDGTVGAFVGLSDAQTLAAATAVEFNFSGVTVNTSGTYQYLFVGDSTSEADLDTEGFAGYNANAVSSSLSMSPNGSLPSGSGTYKNSTLNDWEGSFLPEFTFTAVPEPSSISLLGLGLLSLCLRRRK</sequence>
<dbReference type="InterPro" id="IPR013424">
    <property type="entry name" value="Ice-binding_C"/>
</dbReference>
<dbReference type="AlphaFoldDB" id="A0A851GFH8"/>
<keyword evidence="4" id="KW-1185">Reference proteome</keyword>
<proteinExistence type="predicted"/>
<dbReference type="EMBL" id="JACBAZ010000001">
    <property type="protein sequence ID" value="NWK54511.1"/>
    <property type="molecule type" value="Genomic_DNA"/>
</dbReference>
<protein>
    <submittedName>
        <fullName evidence="3">PEP-CTERM sorting domain-containing protein</fullName>
    </submittedName>
</protein>
<evidence type="ECO:0000256" key="1">
    <source>
        <dbReference type="SAM" id="SignalP"/>
    </source>
</evidence>
<accession>A0A851GFH8</accession>
<dbReference type="Proteomes" id="UP000557872">
    <property type="component" value="Unassembled WGS sequence"/>
</dbReference>
<evidence type="ECO:0000313" key="3">
    <source>
        <dbReference type="EMBL" id="NWK54511.1"/>
    </source>
</evidence>
<organism evidence="3 4">
    <name type="scientific">Oceaniferula marina</name>
    <dbReference type="NCBI Taxonomy" id="2748318"/>
    <lineage>
        <taxon>Bacteria</taxon>
        <taxon>Pseudomonadati</taxon>
        <taxon>Verrucomicrobiota</taxon>
        <taxon>Verrucomicrobiia</taxon>
        <taxon>Verrucomicrobiales</taxon>
        <taxon>Verrucomicrobiaceae</taxon>
        <taxon>Oceaniferula</taxon>
    </lineage>
</organism>